<dbReference type="AlphaFoldDB" id="A0AA96J1W9"/>
<evidence type="ECO:0000313" key="3">
    <source>
        <dbReference type="EMBL" id="WNM22396.1"/>
    </source>
</evidence>
<dbReference type="SUPFAM" id="SSF49464">
    <property type="entry name" value="Carboxypeptidase regulatory domain-like"/>
    <property type="match status" value="1"/>
</dbReference>
<dbReference type="Proteomes" id="UP001304515">
    <property type="component" value="Chromosome"/>
</dbReference>
<evidence type="ECO:0000256" key="1">
    <source>
        <dbReference type="SAM" id="SignalP"/>
    </source>
</evidence>
<keyword evidence="2" id="KW-0645">Protease</keyword>
<dbReference type="KEGG" id="fcj:RN605_03295"/>
<dbReference type="InterPro" id="IPR008969">
    <property type="entry name" value="CarboxyPept-like_regulatory"/>
</dbReference>
<keyword evidence="4" id="KW-1185">Reference proteome</keyword>
<dbReference type="EMBL" id="CP134878">
    <property type="protein sequence ID" value="WNM18345.1"/>
    <property type="molecule type" value="Genomic_DNA"/>
</dbReference>
<evidence type="ECO:0000313" key="4">
    <source>
        <dbReference type="Proteomes" id="UP001304515"/>
    </source>
</evidence>
<accession>A0AA96J8H2</accession>
<keyword evidence="2" id="KW-0378">Hydrolase</keyword>
<name>A0AA96J1W9_9FLAO</name>
<feature type="signal peptide" evidence="1">
    <location>
        <begin position="1"/>
        <end position="18"/>
    </location>
</feature>
<dbReference type="GO" id="GO:0004180">
    <property type="term" value="F:carboxypeptidase activity"/>
    <property type="evidence" value="ECO:0007669"/>
    <property type="project" value="UniProtKB-KW"/>
</dbReference>
<gene>
    <name evidence="3" type="ORF">RN605_03295</name>
    <name evidence="2" type="ORF">RN608_09995</name>
</gene>
<accession>A0AA96J1W9</accession>
<proteinExistence type="predicted"/>
<sequence length="262" mass="29952">MRYITFFLLLFFAGATFAQVETSAQKVTGTIVNDLNLFPIPNANIINVNKVKGTTTNNRGYFEIDAEVNDTIHITLLGFQSLRVRVTNDWIKNGTAKIRLTEKAIALEEVVVRKYDLTGYLEVDSKLIPEKENYRYSISGLPTAYEAGDRSPNAFTRVLGSIFNPADMLYNFFGSKPRELKRLKSMKKDDTVRNLLESKFDREMIAVLLGVDKKEIAEILQRCNYSESFIQTANDLQILDAISECYENYKVLSKKHEKYLND</sequence>
<feature type="chain" id="PRO_5044705372" evidence="1">
    <location>
        <begin position="19"/>
        <end position="262"/>
    </location>
</feature>
<organism evidence="2">
    <name type="scientific">Flavobacterium capsici</name>
    <dbReference type="NCBI Taxonomy" id="3075618"/>
    <lineage>
        <taxon>Bacteria</taxon>
        <taxon>Pseudomonadati</taxon>
        <taxon>Bacteroidota</taxon>
        <taxon>Flavobacteriia</taxon>
        <taxon>Flavobacteriales</taxon>
        <taxon>Flavobacteriaceae</taxon>
        <taxon>Flavobacterium</taxon>
    </lineage>
</organism>
<reference evidence="2 4" key="1">
    <citation type="submission" date="2023-09" db="EMBL/GenBank/DDBJ databases">
        <title>Flavobacterium sp. a novel bacteria isolate from Pepper rhizosphere.</title>
        <authorList>
            <person name="Peng Y."/>
            <person name="Lee J."/>
        </authorList>
    </citation>
    <scope>NUCLEOTIDE SEQUENCE</scope>
    <source>
        <strain evidence="2">PMR2A8</strain>
        <strain evidence="3 4">PMTSA4</strain>
    </source>
</reference>
<protein>
    <submittedName>
        <fullName evidence="2">Carboxypeptidase-like regulatory domain-containing protein</fullName>
    </submittedName>
</protein>
<dbReference type="Pfam" id="PF13715">
    <property type="entry name" value="CarbopepD_reg_2"/>
    <property type="match status" value="1"/>
</dbReference>
<dbReference type="EMBL" id="CP134890">
    <property type="protein sequence ID" value="WNM22396.1"/>
    <property type="molecule type" value="Genomic_DNA"/>
</dbReference>
<keyword evidence="1" id="KW-0732">Signal</keyword>
<keyword evidence="2" id="KW-0121">Carboxypeptidase</keyword>
<evidence type="ECO:0000313" key="2">
    <source>
        <dbReference type="EMBL" id="WNM18345.1"/>
    </source>
</evidence>
<dbReference type="RefSeq" id="WP_313322200.1">
    <property type="nucleotide sequence ID" value="NZ_CP134878.1"/>
</dbReference>